<organism evidence="1 2">
    <name type="scientific">Parnassius apollo</name>
    <name type="common">Apollo butterfly</name>
    <name type="synonym">Papilio apollo</name>
    <dbReference type="NCBI Taxonomy" id="110799"/>
    <lineage>
        <taxon>Eukaryota</taxon>
        <taxon>Metazoa</taxon>
        <taxon>Ecdysozoa</taxon>
        <taxon>Arthropoda</taxon>
        <taxon>Hexapoda</taxon>
        <taxon>Insecta</taxon>
        <taxon>Pterygota</taxon>
        <taxon>Neoptera</taxon>
        <taxon>Endopterygota</taxon>
        <taxon>Lepidoptera</taxon>
        <taxon>Glossata</taxon>
        <taxon>Ditrysia</taxon>
        <taxon>Papilionoidea</taxon>
        <taxon>Papilionidae</taxon>
        <taxon>Parnassiinae</taxon>
        <taxon>Parnassini</taxon>
        <taxon>Parnassius</taxon>
        <taxon>Parnassius</taxon>
    </lineage>
</organism>
<accession>A0A8S3VZ89</accession>
<evidence type="ECO:0000313" key="2">
    <source>
        <dbReference type="Proteomes" id="UP000691718"/>
    </source>
</evidence>
<proteinExistence type="predicted"/>
<dbReference type="Proteomes" id="UP000691718">
    <property type="component" value="Unassembled WGS sequence"/>
</dbReference>
<sequence length="82" mass="9019">MTSQVFGKSIAKMGCRIKSLASCRQLSRSAPLPPHIADFTENLETGIHVDENLARAALLTDEEIFDSVKKNEEEQGGEEDDV</sequence>
<reference evidence="1" key="1">
    <citation type="submission" date="2021-04" db="EMBL/GenBank/DDBJ databases">
        <authorList>
            <person name="Tunstrom K."/>
        </authorList>
    </citation>
    <scope>NUCLEOTIDE SEQUENCE</scope>
</reference>
<protein>
    <submittedName>
        <fullName evidence="1">(apollo) hypothetical protein</fullName>
    </submittedName>
</protein>
<keyword evidence="2" id="KW-1185">Reference proteome</keyword>
<gene>
    <name evidence="1" type="ORF">PAPOLLO_LOCUS101</name>
</gene>
<dbReference type="AlphaFoldDB" id="A0A8S3VZ89"/>
<comment type="caution">
    <text evidence="1">The sequence shown here is derived from an EMBL/GenBank/DDBJ whole genome shotgun (WGS) entry which is preliminary data.</text>
</comment>
<name>A0A8S3VZ89_PARAO</name>
<evidence type="ECO:0000313" key="1">
    <source>
        <dbReference type="EMBL" id="CAG4929947.1"/>
    </source>
</evidence>
<dbReference type="EMBL" id="CAJQZP010000001">
    <property type="protein sequence ID" value="CAG4929947.1"/>
    <property type="molecule type" value="Genomic_DNA"/>
</dbReference>